<evidence type="ECO:0000313" key="2">
    <source>
        <dbReference type="Proteomes" id="UP000177025"/>
    </source>
</evidence>
<evidence type="ECO:0000313" key="1">
    <source>
        <dbReference type="EMBL" id="OGC43370.1"/>
    </source>
</evidence>
<organism evidence="1 2">
    <name type="scientific">candidate division WOR-3 bacterium RBG_13_43_14</name>
    <dbReference type="NCBI Taxonomy" id="1802590"/>
    <lineage>
        <taxon>Bacteria</taxon>
        <taxon>Bacteria division WOR-3</taxon>
    </lineage>
</organism>
<reference evidence="1 2" key="1">
    <citation type="journal article" date="2016" name="Nat. Commun.">
        <title>Thousands of microbial genomes shed light on interconnected biogeochemical processes in an aquifer system.</title>
        <authorList>
            <person name="Anantharaman K."/>
            <person name="Brown C.T."/>
            <person name="Hug L.A."/>
            <person name="Sharon I."/>
            <person name="Castelle C.J."/>
            <person name="Probst A.J."/>
            <person name="Thomas B.C."/>
            <person name="Singh A."/>
            <person name="Wilkins M.J."/>
            <person name="Karaoz U."/>
            <person name="Brodie E.L."/>
            <person name="Williams K.H."/>
            <person name="Hubbard S.S."/>
            <person name="Banfield J.F."/>
        </authorList>
    </citation>
    <scope>NUCLEOTIDE SEQUENCE [LARGE SCALE GENOMIC DNA]</scope>
</reference>
<accession>A0A1F4UEX9</accession>
<name>A0A1F4UEX9_UNCW3</name>
<gene>
    <name evidence="1" type="ORF">A2Y85_08450</name>
</gene>
<comment type="caution">
    <text evidence="1">The sequence shown here is derived from an EMBL/GenBank/DDBJ whole genome shotgun (WGS) entry which is preliminary data.</text>
</comment>
<dbReference type="Proteomes" id="UP000177025">
    <property type="component" value="Unassembled WGS sequence"/>
</dbReference>
<dbReference type="EMBL" id="MEUM01000023">
    <property type="protein sequence ID" value="OGC43370.1"/>
    <property type="molecule type" value="Genomic_DNA"/>
</dbReference>
<proteinExistence type="predicted"/>
<protein>
    <submittedName>
        <fullName evidence="1">Uncharacterized protein</fullName>
    </submittedName>
</protein>
<sequence>MAVLLFLWAQSQLLITEVMSNVRGSEQTCGDRNEYIEIYNNSPDTIDLASYFITDFDVIPDELHPWENESILVKYPNVRIHSTILYPYSYALILDREYVSSDTSGGHGQLYDIPDSTLIMTTDDTTIGDGLANSDPLLLFSEMQACTTSFGTPFDSLDCFPSDPGDGISWERIDIQIGDEINNWYPSLDPDGCTPGRENSTTQAFDLAVEENSIFYIPAIVKKGEDLRIQIWVKNYGLRPTDDYDLAVFDDINNDRMYQSGELLSRMQGVLINAFDSTLLICEYKHPSQGKHSIGFQVEFLLDKKMENNITFKELLVVNDISELAVNPAIFTPDNDGQDDLLQIDYRLPQAGGSLTILIYDTRGKLVQYIVKKEECMIDQGTIFWDGMGLHGPLMSGMYIVYLEYEFNHRLTRAKKMAVLAR</sequence>
<dbReference type="Gene3D" id="2.60.40.4070">
    <property type="match status" value="1"/>
</dbReference>
<dbReference type="AlphaFoldDB" id="A0A1F4UEX9"/>